<keyword evidence="5" id="KW-1185">Reference proteome</keyword>
<name>A0A1M5CAC5_9HYPH</name>
<keyword evidence="1 2" id="KW-0597">Phosphoprotein</keyword>
<dbReference type="PANTHER" id="PTHR44591">
    <property type="entry name" value="STRESS RESPONSE REGULATOR PROTEIN 1"/>
    <property type="match status" value="1"/>
</dbReference>
<accession>A0A1M5CAC5</accession>
<reference evidence="4 5" key="1">
    <citation type="submission" date="2016-11" db="EMBL/GenBank/DDBJ databases">
        <authorList>
            <person name="Jaros S."/>
            <person name="Januszkiewicz K."/>
            <person name="Wedrychowicz H."/>
        </authorList>
    </citation>
    <scope>NUCLEOTIDE SEQUENCE [LARGE SCALE GENOMIC DNA]</scope>
    <source>
        <strain evidence="4 5">DSM 19436</strain>
    </source>
</reference>
<dbReference type="PROSITE" id="PS50110">
    <property type="entry name" value="RESPONSE_REGULATORY"/>
    <property type="match status" value="1"/>
</dbReference>
<dbReference type="InterPro" id="IPR001789">
    <property type="entry name" value="Sig_transdc_resp-reg_receiver"/>
</dbReference>
<gene>
    <name evidence="4" type="ORF">SAMN02745157_2276</name>
</gene>
<dbReference type="PANTHER" id="PTHR44591:SF21">
    <property type="entry name" value="TWO-COMPONENT RESPONSE REGULATOR"/>
    <property type="match status" value="1"/>
</dbReference>
<dbReference type="CDD" id="cd00156">
    <property type="entry name" value="REC"/>
    <property type="match status" value="1"/>
</dbReference>
<dbReference type="STRING" id="1122133.SAMN02745157_2276"/>
<evidence type="ECO:0000313" key="5">
    <source>
        <dbReference type="Proteomes" id="UP000184485"/>
    </source>
</evidence>
<dbReference type="OrthoDB" id="9802155at2"/>
<evidence type="ECO:0000259" key="3">
    <source>
        <dbReference type="PROSITE" id="PS50110"/>
    </source>
</evidence>
<organism evidence="4 5">
    <name type="scientific">Kaistia soli DSM 19436</name>
    <dbReference type="NCBI Taxonomy" id="1122133"/>
    <lineage>
        <taxon>Bacteria</taxon>
        <taxon>Pseudomonadati</taxon>
        <taxon>Pseudomonadota</taxon>
        <taxon>Alphaproteobacteria</taxon>
        <taxon>Hyphomicrobiales</taxon>
        <taxon>Kaistiaceae</taxon>
        <taxon>Kaistia</taxon>
    </lineage>
</organism>
<evidence type="ECO:0000256" key="2">
    <source>
        <dbReference type="PROSITE-ProRule" id="PRU00169"/>
    </source>
</evidence>
<dbReference type="InterPro" id="IPR050595">
    <property type="entry name" value="Bact_response_regulator"/>
</dbReference>
<dbReference type="AlphaFoldDB" id="A0A1M5CAC5"/>
<dbReference type="GO" id="GO:0000160">
    <property type="term" value="P:phosphorelay signal transduction system"/>
    <property type="evidence" value="ECO:0007669"/>
    <property type="project" value="InterPro"/>
</dbReference>
<dbReference type="SUPFAM" id="SSF52172">
    <property type="entry name" value="CheY-like"/>
    <property type="match status" value="1"/>
</dbReference>
<dbReference type="RefSeq" id="WP_073052989.1">
    <property type="nucleotide sequence ID" value="NZ_FQUP01000002.1"/>
</dbReference>
<evidence type="ECO:0000256" key="1">
    <source>
        <dbReference type="ARBA" id="ARBA00022553"/>
    </source>
</evidence>
<feature type="domain" description="Response regulatory" evidence="3">
    <location>
        <begin position="3"/>
        <end position="119"/>
    </location>
</feature>
<feature type="modified residue" description="4-aspartylphosphate" evidence="2">
    <location>
        <position position="54"/>
    </location>
</feature>
<dbReference type="InterPro" id="IPR011006">
    <property type="entry name" value="CheY-like_superfamily"/>
</dbReference>
<dbReference type="Gene3D" id="3.40.50.2300">
    <property type="match status" value="1"/>
</dbReference>
<evidence type="ECO:0000313" key="4">
    <source>
        <dbReference type="EMBL" id="SHF51695.1"/>
    </source>
</evidence>
<dbReference type="SMART" id="SM00448">
    <property type="entry name" value="REC"/>
    <property type="match status" value="1"/>
</dbReference>
<sequence>MARILVTEDDDSVRAFVARALSLDGHQIATAEDGADALDRLQAEAGAFDLLLSDIRMPMMDGIALAMEVAPQFPELTILLMTGYADQRERADGLDRIVHDVVPKPFSLAEIRTAVGGALAAGRNRAPEAA</sequence>
<dbReference type="Pfam" id="PF00072">
    <property type="entry name" value="Response_reg"/>
    <property type="match status" value="1"/>
</dbReference>
<protein>
    <submittedName>
        <fullName evidence="4">Response regulator receiver domain-containing protein</fullName>
    </submittedName>
</protein>
<dbReference type="EMBL" id="FQUP01000002">
    <property type="protein sequence ID" value="SHF51695.1"/>
    <property type="molecule type" value="Genomic_DNA"/>
</dbReference>
<proteinExistence type="predicted"/>
<dbReference type="Proteomes" id="UP000184485">
    <property type="component" value="Unassembled WGS sequence"/>
</dbReference>